<evidence type="ECO:0000313" key="1">
    <source>
        <dbReference type="EMBL" id="CAA9265082.1"/>
    </source>
</evidence>
<gene>
    <name evidence="1" type="ORF">AVDCRST_MAG41-2533</name>
</gene>
<dbReference type="AlphaFoldDB" id="A0A6J4J2A5"/>
<protein>
    <submittedName>
        <fullName evidence="1">Uncharacterized protein</fullName>
    </submittedName>
</protein>
<accession>A0A6J4J2A5</accession>
<organism evidence="1">
    <name type="scientific">uncultured Mycobacteriales bacterium</name>
    <dbReference type="NCBI Taxonomy" id="581187"/>
    <lineage>
        <taxon>Bacteria</taxon>
        <taxon>Bacillati</taxon>
        <taxon>Actinomycetota</taxon>
        <taxon>Actinomycetes</taxon>
        <taxon>Mycobacteriales</taxon>
        <taxon>environmental samples</taxon>
    </lineage>
</organism>
<proteinExistence type="predicted"/>
<reference evidence="1" key="1">
    <citation type="submission" date="2020-02" db="EMBL/GenBank/DDBJ databases">
        <authorList>
            <person name="Meier V. D."/>
        </authorList>
    </citation>
    <scope>NUCLEOTIDE SEQUENCE</scope>
    <source>
        <strain evidence="1">AVDCRST_MAG41</strain>
    </source>
</reference>
<name>A0A6J4J2A5_9ACTN</name>
<sequence length="59" mass="6495">MFFLIALLALLGGLVVTAGVIDWKARRRKTRYSIDPGTVQDHRRISDARSNMYSSGGGV</sequence>
<dbReference type="EMBL" id="CADCTP010000237">
    <property type="protein sequence ID" value="CAA9265082.1"/>
    <property type="molecule type" value="Genomic_DNA"/>
</dbReference>